<evidence type="ECO:0000259" key="3">
    <source>
        <dbReference type="PROSITE" id="PS50158"/>
    </source>
</evidence>
<feature type="domain" description="CCHC-type" evidence="3">
    <location>
        <begin position="98"/>
        <end position="114"/>
    </location>
</feature>
<evidence type="ECO:0000256" key="2">
    <source>
        <dbReference type="SAM" id="MobiDB-lite"/>
    </source>
</evidence>
<feature type="domain" description="CCHC-type" evidence="3">
    <location>
        <begin position="121"/>
        <end position="136"/>
    </location>
</feature>
<evidence type="ECO:0000256" key="1">
    <source>
        <dbReference type="PROSITE-ProRule" id="PRU00047"/>
    </source>
</evidence>
<evidence type="ECO:0000313" key="4">
    <source>
        <dbReference type="EMBL" id="KAJ5454483.1"/>
    </source>
</evidence>
<keyword evidence="1" id="KW-0863">Zinc-finger</keyword>
<sequence length="516" mass="57934">MSSVWEAPASGDAEWEKQDNDGPEEADGDDQGWTSNADAYGWPSTAQDNDNQENVDPHSSEHGAERPAAPGEDQDFACRNCGETGHFARQCPNAEAQKCFNCGEEGHNKAECPNPEKPRACFNCGEEGHNKADCPKPRVFKGACRICSQEGHPASACPEKPADICKNCRGEGHLAHECKENRKFDLGHIADRLPEEAWEMMKKASNEKDMDDFREVLTAIQIYTKAVPDATYVDIEKKMREEGFKIFLIALEKEREDVISLIDLQGQLDREFVVGYFFSDKPMRANLEQRWPSDADDNIERLANAGLPYDRQIIKCRNCGELGHGSRACKQERPEVEKLEIKCTNCGTPGHRVRDCTEPRRSQYGCRNCGAEGHEARDCPEPRAAGDVECRRCNEVGHFAKDCPNQTERAPRTCRNCGSEDHIARDCDQPPNPDLMVCRNCEKTGHAARDCPEPKDWSKVKCNRCGEMGHTVKRCPQPEENEFEAFGGEEPSYGQADYGQGDEVEDVRQRMEHSAW</sequence>
<dbReference type="AlphaFoldDB" id="A0AAD6C8W8"/>
<dbReference type="GO" id="GO:0008270">
    <property type="term" value="F:zinc ion binding"/>
    <property type="evidence" value="ECO:0007669"/>
    <property type="project" value="UniProtKB-KW"/>
</dbReference>
<keyword evidence="5" id="KW-1185">Reference proteome</keyword>
<feature type="domain" description="CCHC-type" evidence="3">
    <location>
        <begin position="390"/>
        <end position="405"/>
    </location>
</feature>
<dbReference type="Pfam" id="PF00098">
    <property type="entry name" value="zf-CCHC"/>
    <property type="match status" value="11"/>
</dbReference>
<feature type="domain" description="CCHC-type" evidence="3">
    <location>
        <begin position="438"/>
        <end position="453"/>
    </location>
</feature>
<feature type="compositionally biased region" description="Polar residues" evidence="2">
    <location>
        <begin position="44"/>
        <end position="54"/>
    </location>
</feature>
<gene>
    <name evidence="4" type="ORF">N7458_005439</name>
</gene>
<feature type="region of interest" description="Disordered" evidence="2">
    <location>
        <begin position="1"/>
        <end position="71"/>
    </location>
</feature>
<feature type="domain" description="CCHC-type" evidence="3">
    <location>
        <begin position="342"/>
        <end position="358"/>
    </location>
</feature>
<dbReference type="InterPro" id="IPR036875">
    <property type="entry name" value="Znf_CCHC_sf"/>
</dbReference>
<proteinExistence type="predicted"/>
<dbReference type="PROSITE" id="PS50158">
    <property type="entry name" value="ZF_CCHC"/>
    <property type="match status" value="10"/>
</dbReference>
<keyword evidence="1" id="KW-0479">Metal-binding</keyword>
<dbReference type="Gene3D" id="4.10.60.10">
    <property type="entry name" value="Zinc finger, CCHC-type"/>
    <property type="match status" value="7"/>
</dbReference>
<dbReference type="InterPro" id="IPR001878">
    <property type="entry name" value="Znf_CCHC"/>
</dbReference>
<feature type="compositionally biased region" description="Acidic residues" evidence="2">
    <location>
        <begin position="21"/>
        <end position="30"/>
    </location>
</feature>
<feature type="compositionally biased region" description="Basic and acidic residues" evidence="2">
    <location>
        <begin position="55"/>
        <end position="65"/>
    </location>
</feature>
<feature type="compositionally biased region" description="Basic and acidic residues" evidence="2">
    <location>
        <begin position="506"/>
        <end position="516"/>
    </location>
</feature>
<dbReference type="EMBL" id="JAPVEA010000005">
    <property type="protein sequence ID" value="KAJ5454483.1"/>
    <property type="molecule type" value="Genomic_DNA"/>
</dbReference>
<feature type="domain" description="CCHC-type" evidence="3">
    <location>
        <begin position="461"/>
        <end position="477"/>
    </location>
</feature>
<organism evidence="4 5">
    <name type="scientific">Penicillium daleae</name>
    <dbReference type="NCBI Taxonomy" id="63821"/>
    <lineage>
        <taxon>Eukaryota</taxon>
        <taxon>Fungi</taxon>
        <taxon>Dikarya</taxon>
        <taxon>Ascomycota</taxon>
        <taxon>Pezizomycotina</taxon>
        <taxon>Eurotiomycetes</taxon>
        <taxon>Eurotiomycetidae</taxon>
        <taxon>Eurotiales</taxon>
        <taxon>Aspergillaceae</taxon>
        <taxon>Penicillium</taxon>
    </lineage>
</organism>
<dbReference type="GO" id="GO:0003676">
    <property type="term" value="F:nucleic acid binding"/>
    <property type="evidence" value="ECO:0007669"/>
    <property type="project" value="InterPro"/>
</dbReference>
<dbReference type="InterPro" id="IPR051714">
    <property type="entry name" value="Znf_CCHC_NABP"/>
</dbReference>
<dbReference type="PANTHER" id="PTHR23002">
    <property type="entry name" value="ZINC FINGER CCHC DOMAIN CONTAINING PROTEIN"/>
    <property type="match status" value="1"/>
</dbReference>
<dbReference type="SUPFAM" id="SSF57756">
    <property type="entry name" value="Retrovirus zinc finger-like domains"/>
    <property type="match status" value="5"/>
</dbReference>
<feature type="domain" description="CCHC-type" evidence="3">
    <location>
        <begin position="315"/>
        <end position="331"/>
    </location>
</feature>
<accession>A0AAD6C8W8</accession>
<feature type="domain" description="CCHC-type" evidence="3">
    <location>
        <begin position="414"/>
        <end position="429"/>
    </location>
</feature>
<reference evidence="4" key="2">
    <citation type="journal article" date="2023" name="IMA Fungus">
        <title>Comparative genomic study of the Penicillium genus elucidates a diverse pangenome and 15 lateral gene transfer events.</title>
        <authorList>
            <person name="Petersen C."/>
            <person name="Sorensen T."/>
            <person name="Nielsen M.R."/>
            <person name="Sondergaard T.E."/>
            <person name="Sorensen J.L."/>
            <person name="Fitzpatrick D.A."/>
            <person name="Frisvad J.C."/>
            <person name="Nielsen K.L."/>
        </authorList>
    </citation>
    <scope>NUCLEOTIDE SEQUENCE</scope>
    <source>
        <strain evidence="4">IBT 16125</strain>
    </source>
</reference>
<dbReference type="RefSeq" id="XP_056767439.1">
    <property type="nucleotide sequence ID" value="XM_056908821.1"/>
</dbReference>
<dbReference type="GeneID" id="81599064"/>
<evidence type="ECO:0000313" key="5">
    <source>
        <dbReference type="Proteomes" id="UP001213681"/>
    </source>
</evidence>
<reference evidence="4" key="1">
    <citation type="submission" date="2022-12" db="EMBL/GenBank/DDBJ databases">
        <authorList>
            <person name="Petersen C."/>
        </authorList>
    </citation>
    <scope>NUCLEOTIDE SEQUENCE</scope>
    <source>
        <strain evidence="4">IBT 16125</strain>
    </source>
</reference>
<name>A0AAD6C8W8_9EURO</name>
<feature type="region of interest" description="Disordered" evidence="2">
    <location>
        <begin position="483"/>
        <end position="516"/>
    </location>
</feature>
<feature type="domain" description="CCHC-type" evidence="3">
    <location>
        <begin position="78"/>
        <end position="93"/>
    </location>
</feature>
<comment type="caution">
    <text evidence="4">The sequence shown here is derived from an EMBL/GenBank/DDBJ whole genome shotgun (WGS) entry which is preliminary data.</text>
</comment>
<protein>
    <recommendedName>
        <fullName evidence="3">CCHC-type domain-containing protein</fullName>
    </recommendedName>
</protein>
<keyword evidence="1" id="KW-0862">Zinc</keyword>
<dbReference type="SMART" id="SM00343">
    <property type="entry name" value="ZnF_C2HC"/>
    <property type="match status" value="12"/>
</dbReference>
<feature type="domain" description="CCHC-type" evidence="3">
    <location>
        <begin position="366"/>
        <end position="381"/>
    </location>
</feature>
<dbReference type="Proteomes" id="UP001213681">
    <property type="component" value="Unassembled WGS sequence"/>
</dbReference>